<evidence type="ECO:0000313" key="3">
    <source>
        <dbReference type="Proteomes" id="UP000235220"/>
    </source>
</evidence>
<evidence type="ECO:0000313" key="4">
    <source>
        <dbReference type="RefSeq" id="XP_018836689.1"/>
    </source>
</evidence>
<proteinExistence type="predicted"/>
<dbReference type="Proteomes" id="UP000235220">
    <property type="component" value="Chromosome 16"/>
</dbReference>
<dbReference type="GeneID" id="109003140"/>
<accession>A0A2I4FYG7</accession>
<dbReference type="InterPro" id="IPR019448">
    <property type="entry name" value="NT-C2"/>
</dbReference>
<organism evidence="3 4">
    <name type="scientific">Juglans regia</name>
    <name type="common">English walnut</name>
    <dbReference type="NCBI Taxonomy" id="51240"/>
    <lineage>
        <taxon>Eukaryota</taxon>
        <taxon>Viridiplantae</taxon>
        <taxon>Streptophyta</taxon>
        <taxon>Embryophyta</taxon>
        <taxon>Tracheophyta</taxon>
        <taxon>Spermatophyta</taxon>
        <taxon>Magnoliopsida</taxon>
        <taxon>eudicotyledons</taxon>
        <taxon>Gunneridae</taxon>
        <taxon>Pentapetalae</taxon>
        <taxon>rosids</taxon>
        <taxon>fabids</taxon>
        <taxon>Fagales</taxon>
        <taxon>Juglandaceae</taxon>
        <taxon>Juglans</taxon>
    </lineage>
</organism>
<dbReference type="PANTHER" id="PTHR31344:SF13">
    <property type="entry name" value="EEIG1_EHBP1 PROTEIN AMINO-TERMINAL DOMAIN PROTEIN"/>
    <property type="match status" value="1"/>
</dbReference>
<dbReference type="KEGG" id="jre:109003140"/>
<reference evidence="4" key="1">
    <citation type="submission" date="2025-08" db="UniProtKB">
        <authorList>
            <consortium name="RefSeq"/>
        </authorList>
    </citation>
    <scope>IDENTIFICATION</scope>
    <source>
        <tissue evidence="4">Leaves</tissue>
    </source>
</reference>
<keyword evidence="1" id="KW-0175">Coiled coil</keyword>
<feature type="compositionally biased region" description="Polar residues" evidence="2">
    <location>
        <begin position="840"/>
        <end position="858"/>
    </location>
</feature>
<dbReference type="InterPro" id="IPR021827">
    <property type="entry name" value="Nup186/Nup192/Nup205"/>
</dbReference>
<dbReference type="PANTHER" id="PTHR31344">
    <property type="entry name" value="NUCLEAR PORE COMPLEX PROTEIN NUP205"/>
    <property type="match status" value="1"/>
</dbReference>
<evidence type="ECO:0000256" key="1">
    <source>
        <dbReference type="SAM" id="Coils"/>
    </source>
</evidence>
<dbReference type="Gramene" id="Jr16_13830_p1">
    <property type="protein sequence ID" value="cds.Jr16_13830_p1"/>
    <property type="gene ID" value="Jr16_13830"/>
</dbReference>
<feature type="compositionally biased region" description="Basic and acidic residues" evidence="2">
    <location>
        <begin position="169"/>
        <end position="180"/>
    </location>
</feature>
<dbReference type="OrthoDB" id="20172at2759"/>
<feature type="region of interest" description="Disordered" evidence="2">
    <location>
        <begin position="157"/>
        <end position="245"/>
    </location>
</feature>
<evidence type="ECO:0000256" key="2">
    <source>
        <dbReference type="SAM" id="MobiDB-lite"/>
    </source>
</evidence>
<feature type="compositionally biased region" description="Low complexity" evidence="2">
    <location>
        <begin position="210"/>
        <end position="219"/>
    </location>
</feature>
<keyword evidence="3" id="KW-1185">Reference proteome</keyword>
<feature type="compositionally biased region" description="Acidic residues" evidence="2">
    <location>
        <begin position="190"/>
        <end position="207"/>
    </location>
</feature>
<dbReference type="GO" id="GO:0005643">
    <property type="term" value="C:nuclear pore"/>
    <property type="evidence" value="ECO:0007669"/>
    <property type="project" value="InterPro"/>
</dbReference>
<protein>
    <submittedName>
        <fullName evidence="4">Uncharacterized protein LOC109003140</fullName>
    </submittedName>
</protein>
<dbReference type="AlphaFoldDB" id="A0A2I4FYG7"/>
<dbReference type="Pfam" id="PF10358">
    <property type="entry name" value="NT-C2"/>
    <property type="match status" value="1"/>
</dbReference>
<feature type="region of interest" description="Disordered" evidence="2">
    <location>
        <begin position="824"/>
        <end position="866"/>
    </location>
</feature>
<gene>
    <name evidence="4" type="primary">LOC109003140</name>
</gene>
<name>A0A2I4FYG7_JUGRE</name>
<dbReference type="PROSITE" id="PS51840">
    <property type="entry name" value="C2_NT"/>
    <property type="match status" value="1"/>
</dbReference>
<sequence>MVLGLRKKSRKSVSVQFHYLIHVQEVKPWPPTGSLKSSRSLFIQWQNGDQNSGSLTCGVKDGIIGIGESFRLPVILCREASRKGTTHERFQKNSLDFYLYEPRKDKAVKGQLLGTAAINLADFGVIRETITVRAQLNCKRSFKNSTQPVLYVNIQPLDRDSSSSSPKDSLSKEVSLEKSKSYSQLTNDGHDEDAEIAAFTDDDDDDDLSSHSSQHITSSAFETGGYSPQQRDQSKSESAKDSTASVIIGILEDEKKKELQENGQEEQEQTLEMETCHVEEKLVGKVSNDAALKQVKFRNNTLSFSGYSLGVQGSVHRTNEIEHVKSVQFPFNSNNSSATFKTSQLMEQEDNINIPEATSAINYATSESKATINDFSNEKFELESKVKMLEEELREAAAVEVALYSVVAEHGSSATKIHAPARRLSRFYLHACKARSPANRASAARTAVSGLVLVAKACGNDVPRLTFWLSNSVLLRAIISQAIEKLQLSAGRNTCSNEQSSLHLERKNNAVEYFEDWEDPQTLIVALENIEAWIFYRIIESVWWQTLTPHMQPAITKGSGSRKTHGRRYGLGDQEQGNFSIDLWKKAFKDSCERLCPLRAGGHQCGCLPMLARLVMEKLVDRLDVAMFNAILRESAEEMPTDPVSDPISDSKVLPVPAGKSSFGSGAQLKNAIGNWSRWLTDLFGIDDSDPCEDGIETDDDKKLECETSFKAFHLLNALSDLMMLPFEMLADRSIRKEVCPKFSGSLIKRVLNNFVPDEFCPDPIPEAVFKAIDSEDFLEDEDYSITSFPCTVASTVYQPPPAASLTSIIGEVGSQAMMSRSSVLRKSHASDDELDELDSPTTSIGIENFQGSPTSAKPNLMPKKGRGRKIIRYQLLREVWRDGE</sequence>
<dbReference type="STRING" id="51240.A0A2I4FYG7"/>
<dbReference type="RefSeq" id="XP_018836689.1">
    <property type="nucleotide sequence ID" value="XM_018981144.2"/>
</dbReference>
<feature type="coiled-coil region" evidence="1">
    <location>
        <begin position="372"/>
        <end position="399"/>
    </location>
</feature>